<dbReference type="GO" id="GO:0005576">
    <property type="term" value="C:extracellular region"/>
    <property type="evidence" value="ECO:0007669"/>
    <property type="project" value="UniProtKB-SubCell"/>
</dbReference>
<accession>A0AAW1BDQ2</accession>
<protein>
    <submittedName>
        <fullName evidence="9">Rheacalcin-1-like</fullName>
    </submittedName>
</protein>
<dbReference type="PROSITE" id="PS50041">
    <property type="entry name" value="C_TYPE_LECTIN_2"/>
    <property type="match status" value="1"/>
</dbReference>
<proteinExistence type="inferred from homology"/>
<dbReference type="EMBL" id="JAOTOJ010000006">
    <property type="protein sequence ID" value="KAK9400396.1"/>
    <property type="molecule type" value="Genomic_DNA"/>
</dbReference>
<evidence type="ECO:0000256" key="3">
    <source>
        <dbReference type="ARBA" id="ARBA00022525"/>
    </source>
</evidence>
<dbReference type="Proteomes" id="UP001474421">
    <property type="component" value="Unassembled WGS sequence"/>
</dbReference>
<feature type="signal peptide" evidence="7">
    <location>
        <begin position="1"/>
        <end position="38"/>
    </location>
</feature>
<keyword evidence="5" id="KW-1015">Disulfide bond</keyword>
<dbReference type="SMART" id="SM00034">
    <property type="entry name" value="CLECT"/>
    <property type="match status" value="1"/>
</dbReference>
<comment type="similarity">
    <text evidence="2">Belongs to the snaclec family.</text>
</comment>
<sequence>METGRIQPRTLKSQRMASFSLGLFLGLVLAPFTANAQADPCPSGWLAYNGHCYGYFEQEVNWQQAEAFCQSHNGHLASIQTREEHQAVSNFLQKAQWWEHEDVWLGLFRPSHSQTWTWVDGTPVGYTAWEKHYRRTWDSCAALEDSYGFLLWDDESCYDRNPFLCKTLAAAAPTAAPQRGQA</sequence>
<evidence type="ECO:0000256" key="5">
    <source>
        <dbReference type="ARBA" id="ARBA00023157"/>
    </source>
</evidence>
<keyword evidence="3" id="KW-0964">Secreted</keyword>
<dbReference type="GO" id="GO:0044477">
    <property type="term" value="P:venom-mediated suppression of platelet aggregation"/>
    <property type="evidence" value="ECO:0007669"/>
    <property type="project" value="UniProtKB-ARBA"/>
</dbReference>
<feature type="chain" id="PRO_5043923365" evidence="7">
    <location>
        <begin position="39"/>
        <end position="182"/>
    </location>
</feature>
<dbReference type="PRINTS" id="PR01504">
    <property type="entry name" value="PNCREATITSAP"/>
</dbReference>
<dbReference type="InterPro" id="IPR001304">
    <property type="entry name" value="C-type_lectin-like"/>
</dbReference>
<keyword evidence="4" id="KW-0800">Toxin</keyword>
<dbReference type="AlphaFoldDB" id="A0AAW1BDQ2"/>
<dbReference type="GO" id="GO:0090729">
    <property type="term" value="F:toxin activity"/>
    <property type="evidence" value="ECO:0007669"/>
    <property type="project" value="UniProtKB-KW"/>
</dbReference>
<dbReference type="InterPro" id="IPR016186">
    <property type="entry name" value="C-type_lectin-like/link_sf"/>
</dbReference>
<dbReference type="InterPro" id="IPR018378">
    <property type="entry name" value="C-type_lectin_CS"/>
</dbReference>
<dbReference type="InterPro" id="IPR050111">
    <property type="entry name" value="C-type_lectin/snaclec_domain"/>
</dbReference>
<dbReference type="InterPro" id="IPR016187">
    <property type="entry name" value="CTDL_fold"/>
</dbReference>
<evidence type="ECO:0000313" key="10">
    <source>
        <dbReference type="Proteomes" id="UP001474421"/>
    </source>
</evidence>
<organism evidence="9 10">
    <name type="scientific">Crotalus adamanteus</name>
    <name type="common">Eastern diamondback rattlesnake</name>
    <dbReference type="NCBI Taxonomy" id="8729"/>
    <lineage>
        <taxon>Eukaryota</taxon>
        <taxon>Metazoa</taxon>
        <taxon>Chordata</taxon>
        <taxon>Craniata</taxon>
        <taxon>Vertebrata</taxon>
        <taxon>Euteleostomi</taxon>
        <taxon>Lepidosauria</taxon>
        <taxon>Squamata</taxon>
        <taxon>Bifurcata</taxon>
        <taxon>Unidentata</taxon>
        <taxon>Episquamata</taxon>
        <taxon>Toxicofera</taxon>
        <taxon>Serpentes</taxon>
        <taxon>Colubroidea</taxon>
        <taxon>Viperidae</taxon>
        <taxon>Crotalinae</taxon>
        <taxon>Crotalus</taxon>
    </lineage>
</organism>
<keyword evidence="10" id="KW-1185">Reference proteome</keyword>
<keyword evidence="6" id="KW-1199">Hemostasis impairing toxin</keyword>
<evidence type="ECO:0000256" key="7">
    <source>
        <dbReference type="SAM" id="SignalP"/>
    </source>
</evidence>
<reference evidence="9 10" key="1">
    <citation type="journal article" date="2024" name="Proc. Natl. Acad. Sci. U.S.A.">
        <title>The genetic regulatory architecture and epigenomic basis for age-related changes in rattlesnake venom.</title>
        <authorList>
            <person name="Hogan M.P."/>
            <person name="Holding M.L."/>
            <person name="Nystrom G.S."/>
            <person name="Colston T.J."/>
            <person name="Bartlett D.A."/>
            <person name="Mason A.J."/>
            <person name="Ellsworth S.A."/>
            <person name="Rautsaw R.M."/>
            <person name="Lawrence K.C."/>
            <person name="Strickland J.L."/>
            <person name="He B."/>
            <person name="Fraser P."/>
            <person name="Margres M.J."/>
            <person name="Gilbert D.M."/>
            <person name="Gibbs H.L."/>
            <person name="Parkinson C.L."/>
            <person name="Rokyta D.R."/>
        </authorList>
    </citation>
    <scope>NUCLEOTIDE SEQUENCE [LARGE SCALE GENOMIC DNA]</scope>
    <source>
        <strain evidence="9">DRR0105</strain>
    </source>
</reference>
<evidence type="ECO:0000259" key="8">
    <source>
        <dbReference type="PROSITE" id="PS50041"/>
    </source>
</evidence>
<keyword evidence="7" id="KW-0732">Signal</keyword>
<dbReference type="FunFam" id="3.10.100.10:FF:000087">
    <property type="entry name" value="Snaclec rhodocetin subunit delta"/>
    <property type="match status" value="1"/>
</dbReference>
<dbReference type="Gene3D" id="3.10.100.10">
    <property type="entry name" value="Mannose-Binding Protein A, subunit A"/>
    <property type="match status" value="1"/>
</dbReference>
<dbReference type="Pfam" id="PF00059">
    <property type="entry name" value="Lectin_C"/>
    <property type="match status" value="1"/>
</dbReference>
<feature type="domain" description="C-type lectin" evidence="8">
    <location>
        <begin position="48"/>
        <end position="166"/>
    </location>
</feature>
<dbReference type="PANTHER" id="PTHR22803">
    <property type="entry name" value="MANNOSE, PHOSPHOLIPASE, LECTIN RECEPTOR RELATED"/>
    <property type="match status" value="1"/>
</dbReference>
<comment type="caution">
    <text evidence="9">The sequence shown here is derived from an EMBL/GenBank/DDBJ whole genome shotgun (WGS) entry which is preliminary data.</text>
</comment>
<evidence type="ECO:0000256" key="6">
    <source>
        <dbReference type="ARBA" id="ARBA00023240"/>
    </source>
</evidence>
<evidence type="ECO:0000256" key="2">
    <source>
        <dbReference type="ARBA" id="ARBA00006747"/>
    </source>
</evidence>
<evidence type="ECO:0000256" key="4">
    <source>
        <dbReference type="ARBA" id="ARBA00022656"/>
    </source>
</evidence>
<evidence type="ECO:0000313" key="9">
    <source>
        <dbReference type="EMBL" id="KAK9400396.1"/>
    </source>
</evidence>
<name>A0AAW1BDQ2_CROAD</name>
<dbReference type="PROSITE" id="PS00615">
    <property type="entry name" value="C_TYPE_LECTIN_1"/>
    <property type="match status" value="1"/>
</dbReference>
<comment type="subcellular location">
    <subcellularLocation>
        <location evidence="1">Secreted</location>
    </subcellularLocation>
</comment>
<gene>
    <name evidence="9" type="ORF">NXF25_013415</name>
</gene>
<evidence type="ECO:0000256" key="1">
    <source>
        <dbReference type="ARBA" id="ARBA00004613"/>
    </source>
</evidence>
<dbReference type="SUPFAM" id="SSF56436">
    <property type="entry name" value="C-type lectin-like"/>
    <property type="match status" value="1"/>
</dbReference>